<reference evidence="2 3" key="1">
    <citation type="journal article" date="2019" name="Environ. Microbiol.">
        <title>At the nexus of three kingdoms: the genome of the mycorrhizal fungus Gigaspora margarita provides insights into plant, endobacterial and fungal interactions.</title>
        <authorList>
            <person name="Venice F."/>
            <person name="Ghignone S."/>
            <person name="Salvioli di Fossalunga A."/>
            <person name="Amselem J."/>
            <person name="Novero M."/>
            <person name="Xianan X."/>
            <person name="Sedzielewska Toro K."/>
            <person name="Morin E."/>
            <person name="Lipzen A."/>
            <person name="Grigoriev I.V."/>
            <person name="Henrissat B."/>
            <person name="Martin F.M."/>
            <person name="Bonfante P."/>
        </authorList>
    </citation>
    <scope>NUCLEOTIDE SEQUENCE [LARGE SCALE GENOMIC DNA]</scope>
    <source>
        <strain evidence="2 3">BEG34</strain>
    </source>
</reference>
<feature type="region of interest" description="Disordered" evidence="1">
    <location>
        <begin position="45"/>
        <end position="66"/>
    </location>
</feature>
<dbReference type="OrthoDB" id="10316635at2759"/>
<proteinExistence type="predicted"/>
<evidence type="ECO:0000313" key="3">
    <source>
        <dbReference type="Proteomes" id="UP000439903"/>
    </source>
</evidence>
<comment type="caution">
    <text evidence="2">The sequence shown here is derived from an EMBL/GenBank/DDBJ whole genome shotgun (WGS) entry which is preliminary data.</text>
</comment>
<feature type="compositionally biased region" description="Polar residues" evidence="1">
    <location>
        <begin position="56"/>
        <end position="66"/>
    </location>
</feature>
<evidence type="ECO:0000313" key="2">
    <source>
        <dbReference type="EMBL" id="KAF0430280.1"/>
    </source>
</evidence>
<protein>
    <submittedName>
        <fullName evidence="2">Uncharacterized protein</fullName>
    </submittedName>
</protein>
<name>A0A8H4A6S6_GIGMA</name>
<keyword evidence="3" id="KW-1185">Reference proteome</keyword>
<dbReference type="EMBL" id="WTPW01001525">
    <property type="protein sequence ID" value="KAF0430280.1"/>
    <property type="molecule type" value="Genomic_DNA"/>
</dbReference>
<accession>A0A8H4A6S6</accession>
<gene>
    <name evidence="2" type="ORF">F8M41_005561</name>
</gene>
<dbReference type="AlphaFoldDB" id="A0A8H4A6S6"/>
<dbReference type="Proteomes" id="UP000439903">
    <property type="component" value="Unassembled WGS sequence"/>
</dbReference>
<feature type="compositionally biased region" description="Basic residues" evidence="1">
    <location>
        <begin position="45"/>
        <end position="55"/>
    </location>
</feature>
<organism evidence="2 3">
    <name type="scientific">Gigaspora margarita</name>
    <dbReference type="NCBI Taxonomy" id="4874"/>
    <lineage>
        <taxon>Eukaryota</taxon>
        <taxon>Fungi</taxon>
        <taxon>Fungi incertae sedis</taxon>
        <taxon>Mucoromycota</taxon>
        <taxon>Glomeromycotina</taxon>
        <taxon>Glomeromycetes</taxon>
        <taxon>Diversisporales</taxon>
        <taxon>Gigasporaceae</taxon>
        <taxon>Gigaspora</taxon>
    </lineage>
</organism>
<sequence>MNQFTNQIIGGQLQRPRNINARPLGQFRRVLNTNARPRGQFRRVLNTRRQARRSRPQTTTNPSVGVFTATQQYADLVEGSSPFTGLQNAEMPSQNTQYPTALFSGFSF</sequence>
<evidence type="ECO:0000256" key="1">
    <source>
        <dbReference type="SAM" id="MobiDB-lite"/>
    </source>
</evidence>